<dbReference type="InterPro" id="IPR010679">
    <property type="entry name" value="DUF1254"/>
</dbReference>
<dbReference type="EMBL" id="JAEEGA010000002">
    <property type="protein sequence ID" value="MBP1040303.1"/>
    <property type="molecule type" value="Genomic_DNA"/>
</dbReference>
<evidence type="ECO:0000259" key="1">
    <source>
        <dbReference type="Pfam" id="PF06742"/>
    </source>
</evidence>
<protein>
    <submittedName>
        <fullName evidence="3">DUF1254 domain-containing protein</fullName>
    </submittedName>
</protein>
<feature type="domain" description="DUF1254" evidence="2">
    <location>
        <begin position="47"/>
        <end position="175"/>
    </location>
</feature>
<dbReference type="InterPro" id="IPR010621">
    <property type="entry name" value="DUF1214"/>
</dbReference>
<name>A0A940SVG6_9ENTE</name>
<proteinExistence type="predicted"/>
<gene>
    <name evidence="3" type="ORF">I6N95_04675</name>
</gene>
<evidence type="ECO:0000259" key="2">
    <source>
        <dbReference type="Pfam" id="PF06863"/>
    </source>
</evidence>
<dbReference type="AlphaFoldDB" id="A0A940SVG6"/>
<dbReference type="InterPro" id="IPR037050">
    <property type="entry name" value="DUF1254_sf"/>
</dbReference>
<dbReference type="SUPFAM" id="SSF160935">
    <property type="entry name" value="VPA0735-like"/>
    <property type="match status" value="1"/>
</dbReference>
<dbReference type="RefSeq" id="WP_209525195.1">
    <property type="nucleotide sequence ID" value="NZ_JAEEGA010000002.1"/>
</dbReference>
<dbReference type="Pfam" id="PF06863">
    <property type="entry name" value="DUF1254"/>
    <property type="match status" value="1"/>
</dbReference>
<dbReference type="InterPro" id="IPR037049">
    <property type="entry name" value="DUF1214_C_sf"/>
</dbReference>
<accession>A0A940SVG6</accession>
<evidence type="ECO:0000313" key="3">
    <source>
        <dbReference type="EMBL" id="MBP1040303.1"/>
    </source>
</evidence>
<organism evidence="3 4">
    <name type="scientific">Vagococcus allomyrinae</name>
    <dbReference type="NCBI Taxonomy" id="2794353"/>
    <lineage>
        <taxon>Bacteria</taxon>
        <taxon>Bacillati</taxon>
        <taxon>Bacillota</taxon>
        <taxon>Bacilli</taxon>
        <taxon>Lactobacillales</taxon>
        <taxon>Enterococcaceae</taxon>
        <taxon>Vagococcus</taxon>
    </lineage>
</organism>
<keyword evidence="4" id="KW-1185">Reference proteome</keyword>
<dbReference type="Gene3D" id="2.60.120.600">
    <property type="entry name" value="Domain of unknown function DUF1214, C-terminal domain"/>
    <property type="match status" value="1"/>
</dbReference>
<comment type="caution">
    <text evidence="3">The sequence shown here is derived from an EMBL/GenBank/DDBJ whole genome shotgun (WGS) entry which is preliminary data.</text>
</comment>
<dbReference type="PANTHER" id="PTHR36509:SF2">
    <property type="entry name" value="BLL3101 PROTEIN"/>
    <property type="match status" value="1"/>
</dbReference>
<sequence length="450" mass="50794">MNYNNLDQDSTRELAEKAYVYGFPLVFGIQQIKRYLIQGMEGTPAPFNTLSHASHLANDKDTFVSVNNDTLYSWVGIDLSVGPLILHVPNTDNRYYVGQFVDAWSNNFAYIGQRSTGCEAQDFYLVPPNYQGNVPENMIKIEFPTTVGIIIFRWAISGIEELPIIKELQAGTSITVEQPENKGQGLPEISEDVPEALHFFESMRLYINQFPSSVADQVKIESQFERLGLLDKDTSLVNLADQDVLSTLEAVGPAGVSLIQQMIQEKNADASNVNGWDVSLHMFDYNECYFEVGAINEPRWIIRKRSEAIVQRALAAMSGLWGNNSYEAIYPTIWNDSDQQPLDGQHSYTVTFKPVPTNGFWSLTMYDVPEFYLVNNPINRYSLGDRTKGIIYNDDGSLTITLSHTQPETDIGKANWLPTPPGKFRPMLRVYQPKEELLSGDYQLPAIQKE</sequence>
<dbReference type="Proteomes" id="UP000674938">
    <property type="component" value="Unassembled WGS sequence"/>
</dbReference>
<reference evidence="3" key="1">
    <citation type="submission" date="2020-12" db="EMBL/GenBank/DDBJ databases">
        <title>Vagococcus allomyrinae sp. nov. and Enterococcus lavae sp. nov., isolated from the larvae of Allomyrina dichotoma.</title>
        <authorList>
            <person name="Lee S.D."/>
        </authorList>
    </citation>
    <scope>NUCLEOTIDE SEQUENCE</scope>
    <source>
        <strain evidence="3">BWB3-3</strain>
    </source>
</reference>
<dbReference type="Gene3D" id="2.60.40.1610">
    <property type="entry name" value="Domain of unknown function DUF1254"/>
    <property type="match status" value="1"/>
</dbReference>
<evidence type="ECO:0000313" key="4">
    <source>
        <dbReference type="Proteomes" id="UP000674938"/>
    </source>
</evidence>
<dbReference type="PANTHER" id="PTHR36509">
    <property type="entry name" value="BLL3101 PROTEIN"/>
    <property type="match status" value="1"/>
</dbReference>
<feature type="domain" description="DUF1214" evidence="1">
    <location>
        <begin position="327"/>
        <end position="435"/>
    </location>
</feature>
<dbReference type="Pfam" id="PF06742">
    <property type="entry name" value="DUF1214"/>
    <property type="match status" value="1"/>
</dbReference>